<name>A0A915NRQ4_9BILA</name>
<evidence type="ECO:0000259" key="1">
    <source>
        <dbReference type="PROSITE" id="PS50164"/>
    </source>
</evidence>
<dbReference type="Proteomes" id="UP000887560">
    <property type="component" value="Unplaced"/>
</dbReference>
<evidence type="ECO:0000313" key="2">
    <source>
        <dbReference type="Proteomes" id="UP000887560"/>
    </source>
</evidence>
<evidence type="ECO:0000313" key="3">
    <source>
        <dbReference type="WBParaSite" id="scf7180000419630.g4103"/>
    </source>
</evidence>
<reference evidence="3" key="1">
    <citation type="submission" date="2022-11" db="UniProtKB">
        <authorList>
            <consortium name="WormBaseParasite"/>
        </authorList>
    </citation>
    <scope>IDENTIFICATION</scope>
</reference>
<dbReference type="AlphaFoldDB" id="A0A915NRQ4"/>
<dbReference type="InterPro" id="IPR035901">
    <property type="entry name" value="GIY-YIG_endonuc_sf"/>
</dbReference>
<dbReference type="Pfam" id="PF21122">
    <property type="entry name" value="KA1_BRSK"/>
    <property type="match status" value="1"/>
</dbReference>
<sequence length="650" mass="74121">MEANQAVPQQVPVFKAGVGQAILVLNLLDVTVMDLGNIQQLSVILDDMWTIADLCAVQLAPISPTFNGSFNALITTWNANNGEQEQNENGEDALTGLRLEASTKVSTLADLLVNIHDVGNGFLGSLNQHFLRRALERIQQKTNILGQFFNNEANVVEEVENDENFLSENSEYEAYPNYENDGTEGEGIKENKETLLLKNKKFQKIKFDNVEMNLEGLEPIFYVVSDVPTVSDVPIVANESDTECNEGVSSTNLSDSTDLVKKSFFAPLSMSGADRDDSPCIPVQNKTLPEIKAELIRLFLNIQELSHSVVGQNAFRVEYKKLAYVGDSRTVKFQVDILTPPNQRRDSQNSINCSEIPDFYVVQFTLISGPLRRFRRLFEHFSTVLQSSQRTVFPRKISSTLSFNSEEAQSVDMQMSDQLTTLSFSPSTRIRSRKSDSTLLKPISPNQQKASTSFRNSLNFCIFCSASKYRTDRRHFSTRLCNFNSFYNNLTNWSIAFEQITNRTMIVDTKEFANMITTPKGESMVYIIRKGLDFNNLIYVGTTKNFNKRISDHQKDRRGTFRRQMEKKNINTENLQQAVLMQNLTHENALFLEALLILSDNQSNLFNKSPEYNNILRVVEYRVNLHEKVLHYHKMAIQLMIERWDMLAWV</sequence>
<feature type="domain" description="GIY-YIG" evidence="1">
    <location>
        <begin position="521"/>
        <end position="608"/>
    </location>
</feature>
<accession>A0A915NRQ4</accession>
<dbReference type="WBParaSite" id="scf7180000419630.g4103">
    <property type="protein sequence ID" value="scf7180000419630.g4103"/>
    <property type="gene ID" value="scf7180000419630.g4103"/>
</dbReference>
<organism evidence="2 3">
    <name type="scientific">Meloidogyne floridensis</name>
    <dbReference type="NCBI Taxonomy" id="298350"/>
    <lineage>
        <taxon>Eukaryota</taxon>
        <taxon>Metazoa</taxon>
        <taxon>Ecdysozoa</taxon>
        <taxon>Nematoda</taxon>
        <taxon>Chromadorea</taxon>
        <taxon>Rhabditida</taxon>
        <taxon>Tylenchina</taxon>
        <taxon>Tylenchomorpha</taxon>
        <taxon>Tylenchoidea</taxon>
        <taxon>Meloidogynidae</taxon>
        <taxon>Meloidogyninae</taxon>
        <taxon>Meloidogyne</taxon>
    </lineage>
</organism>
<dbReference type="Pfam" id="PF01541">
    <property type="entry name" value="GIY-YIG"/>
    <property type="match status" value="1"/>
</dbReference>
<keyword evidence="2" id="KW-1185">Reference proteome</keyword>
<dbReference type="SUPFAM" id="SSF82771">
    <property type="entry name" value="GIY-YIG endonuclease"/>
    <property type="match status" value="1"/>
</dbReference>
<dbReference type="PROSITE" id="PS50164">
    <property type="entry name" value="GIY_YIG"/>
    <property type="match status" value="1"/>
</dbReference>
<dbReference type="SMART" id="SM00465">
    <property type="entry name" value="GIYc"/>
    <property type="match status" value="1"/>
</dbReference>
<proteinExistence type="predicted"/>
<dbReference type="InterPro" id="IPR000305">
    <property type="entry name" value="GIY-YIG_endonuc"/>
</dbReference>
<protein>
    <submittedName>
        <fullName evidence="3">GIY-YIG domain-containing protein</fullName>
    </submittedName>
</protein>